<keyword evidence="2" id="KW-1185">Reference proteome</keyword>
<sequence>MWGRVEVRKGIHARSRRRLLDEKRIGPDETAIPGKGAPISRLTRRPGEIRAGVRPPQLLRRLRLRRRLLPGGSCVGPLFVPHKVALTLARHAQARGSRRTWVWPNDAPATMRVLLQPGT</sequence>
<proteinExistence type="predicted"/>
<evidence type="ECO:0000313" key="2">
    <source>
        <dbReference type="Proteomes" id="UP000821845"/>
    </source>
</evidence>
<reference evidence="1" key="1">
    <citation type="submission" date="2020-05" db="EMBL/GenBank/DDBJ databases">
        <title>Large-scale comparative analyses of tick genomes elucidate their genetic diversity and vector capacities.</title>
        <authorList>
            <person name="Jia N."/>
            <person name="Wang J."/>
            <person name="Shi W."/>
            <person name="Du L."/>
            <person name="Sun Y."/>
            <person name="Zhan W."/>
            <person name="Jiang J."/>
            <person name="Wang Q."/>
            <person name="Zhang B."/>
            <person name="Ji P."/>
            <person name="Sakyi L.B."/>
            <person name="Cui X."/>
            <person name="Yuan T."/>
            <person name="Jiang B."/>
            <person name="Yang W."/>
            <person name="Lam T.T.-Y."/>
            <person name="Chang Q."/>
            <person name="Ding S."/>
            <person name="Wang X."/>
            <person name="Zhu J."/>
            <person name="Ruan X."/>
            <person name="Zhao L."/>
            <person name="Wei J."/>
            <person name="Que T."/>
            <person name="Du C."/>
            <person name="Cheng J."/>
            <person name="Dai P."/>
            <person name="Han X."/>
            <person name="Huang E."/>
            <person name="Gao Y."/>
            <person name="Liu J."/>
            <person name="Shao H."/>
            <person name="Ye R."/>
            <person name="Li L."/>
            <person name="Wei W."/>
            <person name="Wang X."/>
            <person name="Wang C."/>
            <person name="Yang T."/>
            <person name="Huo Q."/>
            <person name="Li W."/>
            <person name="Guo W."/>
            <person name="Chen H."/>
            <person name="Zhou L."/>
            <person name="Ni X."/>
            <person name="Tian J."/>
            <person name="Zhou Y."/>
            <person name="Sheng Y."/>
            <person name="Liu T."/>
            <person name="Pan Y."/>
            <person name="Xia L."/>
            <person name="Li J."/>
            <person name="Zhao F."/>
            <person name="Cao W."/>
        </authorList>
    </citation>
    <scope>NUCLEOTIDE SEQUENCE</scope>
    <source>
        <strain evidence="1">Hyas-2018</strain>
    </source>
</reference>
<name>A0ACB7TNK8_HYAAI</name>
<evidence type="ECO:0000313" key="1">
    <source>
        <dbReference type="EMBL" id="KAH6948505.1"/>
    </source>
</evidence>
<gene>
    <name evidence="1" type="ORF">HPB50_024942</name>
</gene>
<organism evidence="1 2">
    <name type="scientific">Hyalomma asiaticum</name>
    <name type="common">Tick</name>
    <dbReference type="NCBI Taxonomy" id="266040"/>
    <lineage>
        <taxon>Eukaryota</taxon>
        <taxon>Metazoa</taxon>
        <taxon>Ecdysozoa</taxon>
        <taxon>Arthropoda</taxon>
        <taxon>Chelicerata</taxon>
        <taxon>Arachnida</taxon>
        <taxon>Acari</taxon>
        <taxon>Parasitiformes</taxon>
        <taxon>Ixodida</taxon>
        <taxon>Ixodoidea</taxon>
        <taxon>Ixodidae</taxon>
        <taxon>Hyalomminae</taxon>
        <taxon>Hyalomma</taxon>
    </lineage>
</organism>
<comment type="caution">
    <text evidence="1">The sequence shown here is derived from an EMBL/GenBank/DDBJ whole genome shotgun (WGS) entry which is preliminary data.</text>
</comment>
<dbReference type="EMBL" id="CM023481">
    <property type="protein sequence ID" value="KAH6948505.1"/>
    <property type="molecule type" value="Genomic_DNA"/>
</dbReference>
<protein>
    <submittedName>
        <fullName evidence="1">Uncharacterized protein</fullName>
    </submittedName>
</protein>
<dbReference type="Proteomes" id="UP000821845">
    <property type="component" value="Chromosome 1"/>
</dbReference>
<accession>A0ACB7TNK8</accession>